<dbReference type="PANTHER" id="PTHR21686:SF12">
    <property type="entry name" value="DEOXYNUCLEOTIDYLTRANSFERASE TERMINAL-INTERACTING PROTEIN 2"/>
    <property type="match status" value="1"/>
</dbReference>
<gene>
    <name evidence="4" type="ORF">DMAD_11736</name>
</gene>
<name>A0AAU9FDZ5_DROMD</name>
<protein>
    <submittedName>
        <fullName evidence="4">Deoxynucleotidyltransferase terminal-interacting protein 2</fullName>
    </submittedName>
</protein>
<keyword evidence="5" id="KW-1185">Reference proteome</keyword>
<dbReference type="GO" id="GO:0005730">
    <property type="term" value="C:nucleolus"/>
    <property type="evidence" value="ECO:0007669"/>
    <property type="project" value="UniProtKB-SubCell"/>
</dbReference>
<dbReference type="Proteomes" id="UP001500889">
    <property type="component" value="Chromosome U"/>
</dbReference>
<dbReference type="GO" id="GO:0003723">
    <property type="term" value="F:RNA binding"/>
    <property type="evidence" value="ECO:0007669"/>
    <property type="project" value="TreeGrafter"/>
</dbReference>
<dbReference type="GO" id="GO:0006396">
    <property type="term" value="P:RNA processing"/>
    <property type="evidence" value="ECO:0007669"/>
    <property type="project" value="TreeGrafter"/>
</dbReference>
<dbReference type="InterPro" id="IPR039883">
    <property type="entry name" value="Fcf2/DNTTIP2"/>
</dbReference>
<proteinExistence type="predicted"/>
<dbReference type="Pfam" id="PF08698">
    <property type="entry name" value="Fcf2"/>
    <property type="match status" value="1"/>
</dbReference>
<dbReference type="AlphaFoldDB" id="A0AAU9FDZ5"/>
<organism evidence="4 5">
    <name type="scientific">Drosophila madeirensis</name>
    <name type="common">Fruit fly</name>
    <dbReference type="NCBI Taxonomy" id="30013"/>
    <lineage>
        <taxon>Eukaryota</taxon>
        <taxon>Metazoa</taxon>
        <taxon>Ecdysozoa</taxon>
        <taxon>Arthropoda</taxon>
        <taxon>Hexapoda</taxon>
        <taxon>Insecta</taxon>
        <taxon>Pterygota</taxon>
        <taxon>Neoptera</taxon>
        <taxon>Endopterygota</taxon>
        <taxon>Diptera</taxon>
        <taxon>Brachycera</taxon>
        <taxon>Muscomorpha</taxon>
        <taxon>Ephydroidea</taxon>
        <taxon>Drosophilidae</taxon>
        <taxon>Drosophila</taxon>
        <taxon>Sophophora</taxon>
    </lineage>
</organism>
<sequence>MDSIFLVDKTGNQELQSKRGTNVLYTKGRDRFLLSGDESGSSDDERNEGETQLFGLNFSSKDISDAVNSSLAGTKPVPSKVAMQLDEMTRKVEAAVDNSIKNKKDHRKRFTEVDCSCEPDLIIRTENVEKDMLNSRRVLDPGLAQRTALPSVGKRKQTILNRAERAKTKGSGWFDLPATEVTEEMRNELKIIQMRSVLNPKQFYKKNDLKVLPKYFQIGTVQHSALDHYKEKNTRKAKKSLVDQLLEDEAFQKFNKRKYNEVIQRTDKYAHRKAMKKMKKLKKNK</sequence>
<keyword evidence="2" id="KW-0539">Nucleus</keyword>
<evidence type="ECO:0000313" key="4">
    <source>
        <dbReference type="EMBL" id="BFF94001.1"/>
    </source>
</evidence>
<dbReference type="EMBL" id="AP029264">
    <property type="protein sequence ID" value="BFF94001.1"/>
    <property type="molecule type" value="Genomic_DNA"/>
</dbReference>
<feature type="domain" description="Fcf2 pre-rRNA processing C-terminal" evidence="3">
    <location>
        <begin position="166"/>
        <end position="258"/>
    </location>
</feature>
<reference evidence="4 5" key="1">
    <citation type="submission" date="2024-02" db="EMBL/GenBank/DDBJ databases">
        <title>A chromosome-level genome assembly of Drosophila madeirensis, a fruit fly species endemic to Madeira island.</title>
        <authorList>
            <person name="Tomihara K."/>
            <person name="Llopart A."/>
            <person name="Yamamoto D."/>
        </authorList>
    </citation>
    <scope>NUCLEOTIDE SEQUENCE [LARGE SCALE GENOMIC DNA]</scope>
    <source>
        <strain evidence="4 5">RF1</strain>
    </source>
</reference>
<accession>A0AAU9FDZ5</accession>
<dbReference type="PANTHER" id="PTHR21686">
    <property type="entry name" value="DEOXYNUCLEOTIDYLTRANSFERASE TERMINAL-INTERACTING PROTEIN 2"/>
    <property type="match status" value="1"/>
</dbReference>
<dbReference type="InterPro" id="IPR014810">
    <property type="entry name" value="Fcf2_C"/>
</dbReference>
<comment type="subcellular location">
    <subcellularLocation>
        <location evidence="1">Nucleus</location>
        <location evidence="1">Nucleolus</location>
    </subcellularLocation>
</comment>
<evidence type="ECO:0000259" key="3">
    <source>
        <dbReference type="Pfam" id="PF08698"/>
    </source>
</evidence>
<evidence type="ECO:0000256" key="1">
    <source>
        <dbReference type="ARBA" id="ARBA00004604"/>
    </source>
</evidence>
<evidence type="ECO:0000256" key="2">
    <source>
        <dbReference type="ARBA" id="ARBA00023242"/>
    </source>
</evidence>
<evidence type="ECO:0000313" key="5">
    <source>
        <dbReference type="Proteomes" id="UP001500889"/>
    </source>
</evidence>